<dbReference type="Pfam" id="PF01941">
    <property type="entry name" value="AdoMet_Synthase"/>
    <property type="match status" value="1"/>
</dbReference>
<keyword evidence="1" id="KW-0808">Transferase</keyword>
<dbReference type="PANTHER" id="PTHR36697">
    <property type="entry name" value="S-ADENOSYLMETHIONINE SYNTHASE"/>
    <property type="match status" value="1"/>
</dbReference>
<dbReference type="Gene3D" id="3.30.300.10">
    <property type="match status" value="1"/>
</dbReference>
<dbReference type="Gene3D" id="3.30.300.280">
    <property type="entry name" value="S-adenosylmethionine synthetase, C-terminal domain"/>
    <property type="match status" value="2"/>
</dbReference>
<reference evidence="1" key="1">
    <citation type="journal article" date="2020" name="mSystems">
        <title>Genome- and Community-Level Interaction Insights into Carbon Utilization and Element Cycling Functions of Hydrothermarchaeota in Hydrothermal Sediment.</title>
        <authorList>
            <person name="Zhou Z."/>
            <person name="Liu Y."/>
            <person name="Xu W."/>
            <person name="Pan J."/>
            <person name="Luo Z.H."/>
            <person name="Li M."/>
        </authorList>
    </citation>
    <scope>NUCLEOTIDE SEQUENCE [LARGE SCALE GENOMIC DNA]</scope>
    <source>
        <strain evidence="1">SpSt-622</strain>
    </source>
</reference>
<dbReference type="AlphaFoldDB" id="A0A7J3PL46"/>
<dbReference type="NCBIfam" id="NF003365">
    <property type="entry name" value="PRK04439.1-4"/>
    <property type="match status" value="1"/>
</dbReference>
<name>A0A7J3PL46_STAMA</name>
<dbReference type="EMBL" id="DTAN01000085">
    <property type="protein sequence ID" value="HGU65008.1"/>
    <property type="molecule type" value="Genomic_DNA"/>
</dbReference>
<dbReference type="NCBIfam" id="NF003366">
    <property type="entry name" value="PRK04439.1-5"/>
    <property type="match status" value="1"/>
</dbReference>
<accession>A0A7J3PL46</accession>
<proteinExistence type="predicted"/>
<comment type="caution">
    <text evidence="1">The sequence shown here is derived from an EMBL/GenBank/DDBJ whole genome shotgun (WGS) entry which is preliminary data.</text>
</comment>
<evidence type="ECO:0000313" key="1">
    <source>
        <dbReference type="EMBL" id="HGU65008.1"/>
    </source>
</evidence>
<dbReference type="EC" id="2.5.1.6" evidence="1"/>
<dbReference type="GO" id="GO:0004478">
    <property type="term" value="F:methionine adenosyltransferase activity"/>
    <property type="evidence" value="ECO:0007669"/>
    <property type="project" value="UniProtKB-EC"/>
</dbReference>
<dbReference type="PANTHER" id="PTHR36697:SF1">
    <property type="entry name" value="S-ADENOSYLMETHIONINE SYNTHASE"/>
    <property type="match status" value="1"/>
</dbReference>
<dbReference type="InterPro" id="IPR027790">
    <property type="entry name" value="AdoMet_synthase_2_family"/>
</dbReference>
<organism evidence="1">
    <name type="scientific">Staphylothermus marinus</name>
    <dbReference type="NCBI Taxonomy" id="2280"/>
    <lineage>
        <taxon>Archaea</taxon>
        <taxon>Thermoproteota</taxon>
        <taxon>Thermoprotei</taxon>
        <taxon>Desulfurococcales</taxon>
        <taxon>Desulfurococcaceae</taxon>
        <taxon>Staphylothermus</taxon>
    </lineage>
</organism>
<gene>
    <name evidence="1" type="ORF">ENT92_02170</name>
</gene>
<sequence length="406" mass="45359">MERNIVFETIKRQSVEELQIEIVERKGLGHPDYIADSASEVSSKALSLYYLKEFGTILHHNLDKTLLVGGQAYPRFGGGYVTEPIYIIVAGRATTEVRTSDGEVKVPYGTLIIEAVRKWIKQNMRYLDPDKDVIIDYMVRKGSADLVAVFEEGKTKVPLANDTSIGVGYAPLSTLEKIVLESERLLNSREYKMKNPAVGEDVKVLGIRKNKTIVLTIACAMIDRWVRDINEYLSIKEQVVNDISDLAVKIAGDYDIKVYLNTADMPEKKSVYLTVTGTSAEHGDDGATGRGNRANGLIAPMRPLSMEAVAGKNPVNHVGKIYNVIARRIANKIYNTIDCFKEVYVEIVSQIGRRIDQPLITAIRALPKDNKVSLNDVNEAKRIADEELNNIVSITRDILEDKEQLF</sequence>
<protein>
    <submittedName>
        <fullName evidence="1">Methionine adenosyltransferase</fullName>
        <ecNumber evidence="1">2.5.1.6</ecNumber>
    </submittedName>
</protein>
<dbReference type="InterPro" id="IPR042544">
    <property type="entry name" value="AdoMet_synthase_3"/>
</dbReference>